<feature type="binding site" evidence="14">
    <location>
        <position position="168"/>
    </location>
    <ligand>
        <name>L-threonine</name>
        <dbReference type="ChEBI" id="CHEBI:57926"/>
    </ligand>
</feature>
<reference evidence="16" key="1">
    <citation type="submission" date="2019-09" db="EMBL/GenBank/DDBJ databases">
        <authorList>
            <person name="Cremers G."/>
        </authorList>
    </citation>
    <scope>NUCLEOTIDE SEQUENCE [LARGE SCALE GENOMIC DNA]</scope>
    <source>
        <strain evidence="16">3B</strain>
    </source>
</reference>
<feature type="binding site" evidence="14">
    <location>
        <position position="128"/>
    </location>
    <ligand>
        <name>L-threonine</name>
        <dbReference type="ChEBI" id="CHEBI:57926"/>
    </ligand>
</feature>
<dbReference type="NCBIfam" id="TIGR00057">
    <property type="entry name" value="L-threonylcarbamoyladenylate synthase"/>
    <property type="match status" value="1"/>
</dbReference>
<keyword evidence="17" id="KW-1185">Reference proteome</keyword>
<comment type="similarity">
    <text evidence="2 13">Belongs to the SUA5 family.</text>
</comment>
<evidence type="ECO:0000313" key="17">
    <source>
        <dbReference type="Proteomes" id="UP000381693"/>
    </source>
</evidence>
<dbReference type="GO" id="GO:0005524">
    <property type="term" value="F:ATP binding"/>
    <property type="evidence" value="ECO:0007669"/>
    <property type="project" value="UniProtKB-UniRule"/>
</dbReference>
<sequence>MLDRAIALLRAGEVIGVPTETVYGLAADATNPAAVAKLIEQKKRGSFHPISVLCASAQMAFDLGNDVPESALRLAARFWPGPLTMIVRRGPGKIPDLLTAGQPFVGVRVPDHPLTLALLERFASPLAAPSANRSGHISPTTAAAVRREFGEEIALLIDGGPCRVGLESTVISFASPRPVLLRQGGIPQELLEAEIGPIDPAIDPNRSRSASDRPPRRYLLRTPLVLVRGLEEIPASERKKAGLLAWGPCPTDFAICRSLSPSYRLEEAATKLFGLLRELQESGVDRIFALLLPEQGLGRAINERLRKGAAGSNFWEECRGD</sequence>
<evidence type="ECO:0000256" key="7">
    <source>
        <dbReference type="ARBA" id="ARBA00022694"/>
    </source>
</evidence>
<evidence type="ECO:0000259" key="15">
    <source>
        <dbReference type="PROSITE" id="PS51163"/>
    </source>
</evidence>
<dbReference type="PANTHER" id="PTHR17490">
    <property type="entry name" value="SUA5"/>
    <property type="match status" value="1"/>
</dbReference>
<dbReference type="PIRSF" id="PIRSF004930">
    <property type="entry name" value="Tln_factor_SUA5"/>
    <property type="match status" value="1"/>
</dbReference>
<evidence type="ECO:0000313" key="16">
    <source>
        <dbReference type="EMBL" id="VVM04972.1"/>
    </source>
</evidence>
<dbReference type="Pfam" id="PF01300">
    <property type="entry name" value="Sua5_yciO_yrdC"/>
    <property type="match status" value="1"/>
</dbReference>
<dbReference type="GO" id="GO:0003725">
    <property type="term" value="F:double-stranded RNA binding"/>
    <property type="evidence" value="ECO:0007669"/>
    <property type="project" value="UniProtKB-UniRule"/>
</dbReference>
<evidence type="ECO:0000256" key="4">
    <source>
        <dbReference type="ARBA" id="ARBA00015492"/>
    </source>
</evidence>
<feature type="domain" description="YrdC-like" evidence="15">
    <location>
        <begin position="1"/>
        <end position="186"/>
    </location>
</feature>
<dbReference type="AlphaFoldDB" id="A0A5E6M7R0"/>
<feature type="binding site" evidence="14">
    <location>
        <position position="218"/>
    </location>
    <ligand>
        <name>ATP</name>
        <dbReference type="ChEBI" id="CHEBI:30616"/>
    </ligand>
</feature>
<dbReference type="InterPro" id="IPR006070">
    <property type="entry name" value="Sua5-like_dom"/>
</dbReference>
<dbReference type="GO" id="GO:0005737">
    <property type="term" value="C:cytoplasm"/>
    <property type="evidence" value="ECO:0007669"/>
    <property type="project" value="UniProtKB-SubCell"/>
</dbReference>
<dbReference type="SUPFAM" id="SSF55821">
    <property type="entry name" value="YrdC/RibB"/>
    <property type="match status" value="1"/>
</dbReference>
<dbReference type="EMBL" id="CABFUZ020000078">
    <property type="protein sequence ID" value="VVM04972.1"/>
    <property type="molecule type" value="Genomic_DNA"/>
</dbReference>
<dbReference type="InterPro" id="IPR038385">
    <property type="entry name" value="Sua5/YwlC_C"/>
</dbReference>
<feature type="binding site" evidence="14">
    <location>
        <position position="108"/>
    </location>
    <ligand>
        <name>L-threonine</name>
        <dbReference type="ChEBI" id="CHEBI:57926"/>
    </ligand>
</feature>
<dbReference type="GO" id="GO:0000049">
    <property type="term" value="F:tRNA binding"/>
    <property type="evidence" value="ECO:0007669"/>
    <property type="project" value="TreeGrafter"/>
</dbReference>
<evidence type="ECO:0000256" key="11">
    <source>
        <dbReference type="ARBA" id="ARBA00029774"/>
    </source>
</evidence>
<gene>
    <name evidence="16" type="primary">ywlC</name>
    <name evidence="16" type="ORF">MAMC_00343</name>
</gene>
<keyword evidence="7 13" id="KW-0819">tRNA processing</keyword>
<dbReference type="Pfam" id="PF03481">
    <property type="entry name" value="Sua5_C"/>
    <property type="match status" value="1"/>
</dbReference>
<evidence type="ECO:0000256" key="3">
    <source>
        <dbReference type="ARBA" id="ARBA00012584"/>
    </source>
</evidence>
<keyword evidence="10 13" id="KW-0067">ATP-binding</keyword>
<feature type="binding site" evidence="14">
    <location>
        <position position="130"/>
    </location>
    <ligand>
        <name>ATP</name>
        <dbReference type="ChEBI" id="CHEBI:30616"/>
    </ligand>
</feature>
<dbReference type="InterPro" id="IPR005145">
    <property type="entry name" value="Sua5_C"/>
</dbReference>
<comment type="subcellular location">
    <subcellularLocation>
        <location evidence="1 13">Cytoplasm</location>
    </subcellularLocation>
</comment>
<dbReference type="InterPro" id="IPR017945">
    <property type="entry name" value="DHBP_synth_RibB-like_a/b_dom"/>
</dbReference>
<dbReference type="InterPro" id="IPR050156">
    <property type="entry name" value="TC-AMP_synthase_SUA5"/>
</dbReference>
<evidence type="ECO:0000256" key="1">
    <source>
        <dbReference type="ARBA" id="ARBA00004496"/>
    </source>
</evidence>
<dbReference type="InterPro" id="IPR010923">
    <property type="entry name" value="T(6)A37_SUA5"/>
</dbReference>
<protein>
    <recommendedName>
        <fullName evidence="4 13">Threonylcarbamoyl-AMP synthase</fullName>
        <shortName evidence="13">TC-AMP synthase</shortName>
        <ecNumber evidence="3 13">2.7.7.87</ecNumber>
    </recommendedName>
    <alternativeName>
        <fullName evidence="11 13">L-threonylcarbamoyladenylate synthase</fullName>
    </alternativeName>
</protein>
<dbReference type="Proteomes" id="UP000381693">
    <property type="component" value="Unassembled WGS sequence"/>
</dbReference>
<feature type="binding site" evidence="14">
    <location>
        <position position="138"/>
    </location>
    <ligand>
        <name>ATP</name>
        <dbReference type="ChEBI" id="CHEBI:30616"/>
    </ligand>
</feature>
<comment type="catalytic activity">
    <reaction evidence="12 13">
        <text>L-threonine + hydrogencarbonate + ATP = L-threonylcarbamoyladenylate + diphosphate + H2O</text>
        <dbReference type="Rhea" id="RHEA:36407"/>
        <dbReference type="ChEBI" id="CHEBI:15377"/>
        <dbReference type="ChEBI" id="CHEBI:17544"/>
        <dbReference type="ChEBI" id="CHEBI:30616"/>
        <dbReference type="ChEBI" id="CHEBI:33019"/>
        <dbReference type="ChEBI" id="CHEBI:57926"/>
        <dbReference type="ChEBI" id="CHEBI:73682"/>
        <dbReference type="EC" id="2.7.7.87"/>
    </reaction>
</comment>
<dbReference type="EC" id="2.7.7.87" evidence="3 13"/>
<evidence type="ECO:0000256" key="13">
    <source>
        <dbReference type="PIRNR" id="PIRNR004930"/>
    </source>
</evidence>
<keyword evidence="6 13" id="KW-0808">Transferase</keyword>
<feature type="binding site" evidence="14">
    <location>
        <position position="182"/>
    </location>
    <ligand>
        <name>L-threonine</name>
        <dbReference type="ChEBI" id="CHEBI:57926"/>
    </ligand>
</feature>
<evidence type="ECO:0000256" key="6">
    <source>
        <dbReference type="ARBA" id="ARBA00022679"/>
    </source>
</evidence>
<accession>A0A5E6M7R0</accession>
<dbReference type="PROSITE" id="PS51163">
    <property type="entry name" value="YRDC"/>
    <property type="match status" value="1"/>
</dbReference>
<dbReference type="OrthoDB" id="9814580at2"/>
<evidence type="ECO:0000256" key="10">
    <source>
        <dbReference type="ARBA" id="ARBA00022840"/>
    </source>
</evidence>
<keyword evidence="9 13" id="KW-0547">Nucleotide-binding</keyword>
<organism evidence="16 17">
    <name type="scientific">Methylacidimicrobium cyclopophantes</name>
    <dbReference type="NCBI Taxonomy" id="1041766"/>
    <lineage>
        <taxon>Bacteria</taxon>
        <taxon>Pseudomonadati</taxon>
        <taxon>Verrucomicrobiota</taxon>
        <taxon>Methylacidimicrobium</taxon>
    </lineage>
</organism>
<evidence type="ECO:0000256" key="12">
    <source>
        <dbReference type="ARBA" id="ARBA00048366"/>
    </source>
</evidence>
<dbReference type="GO" id="GO:0006450">
    <property type="term" value="P:regulation of translational fidelity"/>
    <property type="evidence" value="ECO:0007669"/>
    <property type="project" value="TreeGrafter"/>
</dbReference>
<name>A0A5E6M7R0_9BACT</name>
<evidence type="ECO:0000256" key="9">
    <source>
        <dbReference type="ARBA" id="ARBA00022741"/>
    </source>
</evidence>
<feature type="binding site" evidence="14">
    <location>
        <position position="21"/>
    </location>
    <ligand>
        <name>L-threonine</name>
        <dbReference type="ChEBI" id="CHEBI:57926"/>
    </ligand>
</feature>
<dbReference type="Gene3D" id="3.40.50.11030">
    <property type="entry name" value="Threonylcarbamoyl-AMP synthase, C-terminal domain"/>
    <property type="match status" value="1"/>
</dbReference>
<dbReference type="GO" id="GO:0061710">
    <property type="term" value="F:L-threonylcarbamoyladenylate synthase"/>
    <property type="evidence" value="ECO:0007669"/>
    <property type="project" value="UniProtKB-EC"/>
</dbReference>
<dbReference type="GO" id="GO:0008033">
    <property type="term" value="P:tRNA processing"/>
    <property type="evidence" value="ECO:0007669"/>
    <property type="project" value="UniProtKB-KW"/>
</dbReference>
<evidence type="ECO:0000256" key="2">
    <source>
        <dbReference type="ARBA" id="ARBA00007663"/>
    </source>
</evidence>
<proteinExistence type="inferred from homology"/>
<comment type="function">
    <text evidence="13">Required for the formation of a threonylcarbamoyl group on adenosine at position 37 (t(6)A37) in tRNAs that read codons beginning with adenine.</text>
</comment>
<dbReference type="PANTHER" id="PTHR17490:SF16">
    <property type="entry name" value="THREONYLCARBAMOYL-AMP SYNTHASE"/>
    <property type="match status" value="1"/>
</dbReference>
<feature type="binding site" evidence="14">
    <location>
        <position position="44"/>
    </location>
    <ligand>
        <name>ATP</name>
        <dbReference type="ChEBI" id="CHEBI:30616"/>
    </ligand>
</feature>
<keyword evidence="5 13" id="KW-0963">Cytoplasm</keyword>
<comment type="caution">
    <text evidence="16">The sequence shown here is derived from an EMBL/GenBank/DDBJ whole genome shotgun (WGS) entry which is preliminary data.</text>
</comment>
<evidence type="ECO:0000256" key="14">
    <source>
        <dbReference type="PIRSR" id="PIRSR004930-1"/>
    </source>
</evidence>
<evidence type="ECO:0000256" key="5">
    <source>
        <dbReference type="ARBA" id="ARBA00022490"/>
    </source>
</evidence>
<evidence type="ECO:0000256" key="8">
    <source>
        <dbReference type="ARBA" id="ARBA00022695"/>
    </source>
</evidence>
<dbReference type="Gene3D" id="3.90.870.10">
    <property type="entry name" value="DHBP synthase"/>
    <property type="match status" value="1"/>
</dbReference>
<keyword evidence="8 13" id="KW-0548">Nucleotidyltransferase</keyword>